<keyword evidence="3" id="KW-1185">Reference proteome</keyword>
<dbReference type="RefSeq" id="WP_379715654.1">
    <property type="nucleotide sequence ID" value="NZ_JBHTBS010000014.1"/>
</dbReference>
<dbReference type="Proteomes" id="UP001596472">
    <property type="component" value="Unassembled WGS sequence"/>
</dbReference>
<evidence type="ECO:0008006" key="4">
    <source>
        <dbReference type="Google" id="ProtNLM"/>
    </source>
</evidence>
<feature type="transmembrane region" description="Helical" evidence="1">
    <location>
        <begin position="28"/>
        <end position="45"/>
    </location>
</feature>
<keyword evidence="1" id="KW-0812">Transmembrane</keyword>
<sequence length="295" mass="33429">MILGIVLLSLFINQLATFLIEPGTISKVSMLAWCAVFPVFIWIAYTRRTKRYFYITETQAGFNSPKTDECPCELHRVRDYHEDLESISITHDSISVPLGLELRRTQFTSANWETVRSTLSERIRNLSPAASVVDESALETAHQFSFKARRIPTPMDFFVGILFIAVAISQVTYSLDRDVVQILISLAIWPCLAWSQIGLIRKRLRSDLKIGLKSIKFANSQSTSDCVDLSSAKSAEATSYFIRIKHDAGILPFQKTLLLSHTFFAPEDWDQIQKLTLARLQKAGVLIHRIPVHDP</sequence>
<gene>
    <name evidence="2" type="ORF">ACFQY0_18710</name>
</gene>
<evidence type="ECO:0000313" key="3">
    <source>
        <dbReference type="Proteomes" id="UP001596472"/>
    </source>
</evidence>
<accession>A0ABW2L9Y4</accession>
<comment type="caution">
    <text evidence="2">The sequence shown here is derived from an EMBL/GenBank/DDBJ whole genome shotgun (WGS) entry which is preliminary data.</text>
</comment>
<feature type="transmembrane region" description="Helical" evidence="1">
    <location>
        <begin position="179"/>
        <end position="200"/>
    </location>
</feature>
<protein>
    <recommendedName>
        <fullName evidence="4">PH domain-containing protein</fullName>
    </recommendedName>
</protein>
<keyword evidence="1" id="KW-1133">Transmembrane helix</keyword>
<evidence type="ECO:0000313" key="2">
    <source>
        <dbReference type="EMBL" id="MFC7339232.1"/>
    </source>
</evidence>
<organism evidence="2 3">
    <name type="scientific">Haloferula chungangensis</name>
    <dbReference type="NCBI Taxonomy" id="1048331"/>
    <lineage>
        <taxon>Bacteria</taxon>
        <taxon>Pseudomonadati</taxon>
        <taxon>Verrucomicrobiota</taxon>
        <taxon>Verrucomicrobiia</taxon>
        <taxon>Verrucomicrobiales</taxon>
        <taxon>Verrucomicrobiaceae</taxon>
        <taxon>Haloferula</taxon>
    </lineage>
</organism>
<proteinExistence type="predicted"/>
<name>A0ABW2L9Y4_9BACT</name>
<keyword evidence="1" id="KW-0472">Membrane</keyword>
<feature type="transmembrane region" description="Helical" evidence="1">
    <location>
        <begin position="155"/>
        <end position="173"/>
    </location>
</feature>
<evidence type="ECO:0000256" key="1">
    <source>
        <dbReference type="SAM" id="Phobius"/>
    </source>
</evidence>
<reference evidence="3" key="1">
    <citation type="journal article" date="2019" name="Int. J. Syst. Evol. Microbiol.">
        <title>The Global Catalogue of Microorganisms (GCM) 10K type strain sequencing project: providing services to taxonomists for standard genome sequencing and annotation.</title>
        <authorList>
            <consortium name="The Broad Institute Genomics Platform"/>
            <consortium name="The Broad Institute Genome Sequencing Center for Infectious Disease"/>
            <person name="Wu L."/>
            <person name="Ma J."/>
        </authorList>
    </citation>
    <scope>NUCLEOTIDE SEQUENCE [LARGE SCALE GENOMIC DNA]</scope>
    <source>
        <strain evidence="3">CGMCC 4.1467</strain>
    </source>
</reference>
<dbReference type="EMBL" id="JBHTBS010000014">
    <property type="protein sequence ID" value="MFC7339232.1"/>
    <property type="molecule type" value="Genomic_DNA"/>
</dbReference>